<dbReference type="SUPFAM" id="SSF81923">
    <property type="entry name" value="Double Clp-N motif"/>
    <property type="match status" value="1"/>
</dbReference>
<dbReference type="KEGG" id="nod:FOH10_02245"/>
<dbReference type="EMBL" id="CP041695">
    <property type="protein sequence ID" value="QDP77740.1"/>
    <property type="molecule type" value="Genomic_DNA"/>
</dbReference>
<proteinExistence type="predicted"/>
<feature type="domain" description="Clp R" evidence="1">
    <location>
        <begin position="33"/>
        <end position="98"/>
    </location>
</feature>
<gene>
    <name evidence="2" type="ORF">FOH10_02245</name>
</gene>
<dbReference type="Proteomes" id="UP000317039">
    <property type="component" value="Chromosome"/>
</dbReference>
<name>A0A516NFQ9_9NOCA</name>
<evidence type="ECO:0000259" key="1">
    <source>
        <dbReference type="Pfam" id="PF02861"/>
    </source>
</evidence>
<evidence type="ECO:0000313" key="2">
    <source>
        <dbReference type="EMBL" id="QDP77740.1"/>
    </source>
</evidence>
<evidence type="ECO:0000313" key="3">
    <source>
        <dbReference type="Proteomes" id="UP000317039"/>
    </source>
</evidence>
<dbReference type="InterPro" id="IPR036628">
    <property type="entry name" value="Clp_N_dom_sf"/>
</dbReference>
<accession>A0A516NFQ9</accession>
<protein>
    <recommendedName>
        <fullName evidence="1">Clp R domain-containing protein</fullName>
    </recommendedName>
</protein>
<dbReference type="Pfam" id="PF02861">
    <property type="entry name" value="Clp_N"/>
    <property type="match status" value="1"/>
</dbReference>
<dbReference type="AlphaFoldDB" id="A0A516NFQ9"/>
<dbReference type="InterPro" id="IPR004176">
    <property type="entry name" value="Clp_R_N"/>
</dbReference>
<dbReference type="RefSeq" id="WP_143979439.1">
    <property type="nucleotide sequence ID" value="NZ_CP041695.1"/>
</dbReference>
<dbReference type="Gene3D" id="1.10.1780.10">
    <property type="entry name" value="Clp, N-terminal domain"/>
    <property type="match status" value="1"/>
</dbReference>
<reference evidence="2 3" key="1">
    <citation type="submission" date="2019-07" db="EMBL/GenBank/DDBJ databases">
        <title>Complete Genome Sequence and Methylome Analysis of Nocardia otitidis-caviarum NEB252.</title>
        <authorList>
            <person name="Fomenkov A."/>
            <person name="Anton B.P."/>
            <person name="Vincze T."/>
            <person name="Roberts R.J."/>
        </authorList>
    </citation>
    <scope>NUCLEOTIDE SEQUENCE [LARGE SCALE GENOMIC DNA]</scope>
    <source>
        <strain evidence="2 3">NEB252</strain>
    </source>
</reference>
<dbReference type="GeneID" id="80331221"/>
<sequence>MTDHKWEQIGRDRVRRYYEMESDRVAGAVECGHRLWELLHHGLRLAAAEGATRMGAEHLLLHMLCDPTAIPTRELTEMGLDPGTLFTRLADVTRREPHTP</sequence>
<organism evidence="2 3">
    <name type="scientific">Nocardia otitidiscaviarum</name>
    <dbReference type="NCBI Taxonomy" id="1823"/>
    <lineage>
        <taxon>Bacteria</taxon>
        <taxon>Bacillati</taxon>
        <taxon>Actinomycetota</taxon>
        <taxon>Actinomycetes</taxon>
        <taxon>Mycobacteriales</taxon>
        <taxon>Nocardiaceae</taxon>
        <taxon>Nocardia</taxon>
    </lineage>
</organism>